<evidence type="ECO:0000313" key="3">
    <source>
        <dbReference type="EMBL" id="KOO69814.1"/>
    </source>
</evidence>
<dbReference type="SUPFAM" id="SSF160574">
    <property type="entry name" value="BT0923-like"/>
    <property type="match status" value="1"/>
</dbReference>
<feature type="signal peptide" evidence="1">
    <location>
        <begin position="1"/>
        <end position="22"/>
    </location>
</feature>
<gene>
    <name evidence="3" type="ORF">ACU52_01325</name>
</gene>
<dbReference type="InterPro" id="IPR021533">
    <property type="entry name" value="PepSY-like"/>
</dbReference>
<dbReference type="RefSeq" id="WP_053397454.1">
    <property type="nucleotide sequence ID" value="NZ_DAWBWQ010000067.1"/>
</dbReference>
<feature type="domain" description="Putative beta-lactamase-inhibitor-like PepSY-like" evidence="2">
    <location>
        <begin position="64"/>
        <end position="145"/>
    </location>
</feature>
<sequence length="148" mass="16363">MKRIIQTCVVALVCMIAFQVKAVADNDKPIAVSQLPAVSQQVIKSHFAGKKVAMAKQETGLLDKNYEVVFTSGEKVEFDKKGNWKEIDCKLSAVPAKLIPAKIASYLKSNYPGVKVLKLEKGNNEYEVNLANGMEITFNKNFVVIDID</sequence>
<name>A0A8E1USA9_9BACT</name>
<protein>
    <recommendedName>
        <fullName evidence="2">Putative beta-lactamase-inhibitor-like PepSY-like domain-containing protein</fullName>
    </recommendedName>
</protein>
<dbReference type="EMBL" id="LFQU01000001">
    <property type="protein sequence ID" value="KOO69814.1"/>
    <property type="molecule type" value="Genomic_DNA"/>
</dbReference>
<dbReference type="AlphaFoldDB" id="A0A8E1USA9"/>
<dbReference type="Pfam" id="PF11396">
    <property type="entry name" value="PepSY_like"/>
    <property type="match status" value="1"/>
</dbReference>
<evidence type="ECO:0000313" key="4">
    <source>
        <dbReference type="Proteomes" id="UP000036951"/>
    </source>
</evidence>
<dbReference type="Proteomes" id="UP000036951">
    <property type="component" value="Unassembled WGS sequence"/>
</dbReference>
<dbReference type="Gene3D" id="3.40.1420.30">
    <property type="match status" value="1"/>
</dbReference>
<evidence type="ECO:0000256" key="1">
    <source>
        <dbReference type="SAM" id="SignalP"/>
    </source>
</evidence>
<proteinExistence type="predicted"/>
<feature type="chain" id="PRO_5034415097" description="Putative beta-lactamase-inhibitor-like PepSY-like domain-containing protein" evidence="1">
    <location>
        <begin position="23"/>
        <end position="148"/>
    </location>
</feature>
<evidence type="ECO:0000259" key="2">
    <source>
        <dbReference type="Pfam" id="PF11396"/>
    </source>
</evidence>
<reference evidence="3 4" key="1">
    <citation type="submission" date="2015-06" db="EMBL/GenBank/DDBJ databases">
        <title>Prevotella sp. 109, sp. nov., a novel member of the family Prevotellaceae isolated from human faeces.</title>
        <authorList>
            <person name="Shkoporov A.N."/>
            <person name="Chaplin A.V."/>
            <person name="Kafarskaia L.I."/>
            <person name="Efimov B.A."/>
        </authorList>
    </citation>
    <scope>NUCLEOTIDE SEQUENCE [LARGE SCALE GENOMIC DNA]</scope>
    <source>
        <strain evidence="3 4">109</strain>
    </source>
</reference>
<keyword evidence="1" id="KW-0732">Signal</keyword>
<keyword evidence="4" id="KW-1185">Reference proteome</keyword>
<accession>A0A8E1USA9</accession>
<comment type="caution">
    <text evidence="3">The sequence shown here is derived from an EMBL/GenBank/DDBJ whole genome shotgun (WGS) entry which is preliminary data.</text>
</comment>
<organism evidence="3 4">
    <name type="scientific">Xylanibacter rarus</name>
    <dbReference type="NCBI Taxonomy" id="1676614"/>
    <lineage>
        <taxon>Bacteria</taxon>
        <taxon>Pseudomonadati</taxon>
        <taxon>Bacteroidota</taxon>
        <taxon>Bacteroidia</taxon>
        <taxon>Bacteroidales</taxon>
        <taxon>Prevotellaceae</taxon>
        <taxon>Xylanibacter</taxon>
    </lineage>
</organism>
<dbReference type="OrthoDB" id="710080at2"/>